<sequence length="274" mass="30377">MSRVLLEWIAGIEGDASLREPMRLRERLVALDRLELHAQSSGDADLLARAEVLRADLEEINRRLYTALRQSIREGQNAFAPWIDALEVRPEGDGYDYRDDLVSGALALDEPDDVAPLPPEMVFYQPTPARHIFELIRRAALGERDVVMDLGSGLGIVPMLVATATAARAVGVEREAAYVYAARRCAQNLGVVRASFECRDAREADFSAATLFYLYTPFTGEVMRAVLDAIRREASRRPLRMATFGPCTKMIAAESWLCAEGEVDMEGLALFRAG</sequence>
<organism evidence="1 2">
    <name type="scientific">Dyella marensis</name>
    <dbReference type="NCBI Taxonomy" id="500610"/>
    <lineage>
        <taxon>Bacteria</taxon>
        <taxon>Pseudomonadati</taxon>
        <taxon>Pseudomonadota</taxon>
        <taxon>Gammaproteobacteria</taxon>
        <taxon>Lysobacterales</taxon>
        <taxon>Rhodanobacteraceae</taxon>
        <taxon>Dyella</taxon>
    </lineage>
</organism>
<reference evidence="2" key="1">
    <citation type="submission" date="2016-10" db="EMBL/GenBank/DDBJ databases">
        <authorList>
            <person name="Varghese N."/>
            <person name="Submissions S."/>
        </authorList>
    </citation>
    <scope>NUCLEOTIDE SEQUENCE [LARGE SCALE GENOMIC DNA]</scope>
    <source>
        <strain evidence="2">UNC178MFTsu3.1</strain>
    </source>
</reference>
<gene>
    <name evidence="1" type="ORF">SAMN02799615_03088</name>
</gene>
<name>A0A1I2HTJ8_9GAMM</name>
<keyword evidence="2" id="KW-1185">Reference proteome</keyword>
<dbReference type="Proteomes" id="UP000199477">
    <property type="component" value="Unassembled WGS sequence"/>
</dbReference>
<dbReference type="AlphaFoldDB" id="A0A1I2HTJ8"/>
<evidence type="ECO:0000313" key="1">
    <source>
        <dbReference type="EMBL" id="SFF31741.1"/>
    </source>
</evidence>
<protein>
    <submittedName>
        <fullName evidence="1">Histone methylation protein DOT1</fullName>
    </submittedName>
</protein>
<accession>A0A1I2HTJ8</accession>
<proteinExistence type="predicted"/>
<evidence type="ECO:0000313" key="2">
    <source>
        <dbReference type="Proteomes" id="UP000199477"/>
    </source>
</evidence>
<dbReference type="SUPFAM" id="SSF53335">
    <property type="entry name" value="S-adenosyl-L-methionine-dependent methyltransferases"/>
    <property type="match status" value="1"/>
</dbReference>
<dbReference type="Gene3D" id="3.40.50.150">
    <property type="entry name" value="Vaccinia Virus protein VP39"/>
    <property type="match status" value="1"/>
</dbReference>
<dbReference type="EMBL" id="FONH01000013">
    <property type="protein sequence ID" value="SFF31741.1"/>
    <property type="molecule type" value="Genomic_DNA"/>
</dbReference>
<dbReference type="InterPro" id="IPR029063">
    <property type="entry name" value="SAM-dependent_MTases_sf"/>
</dbReference>
<dbReference type="STRING" id="500610.SAMN02799615_03088"/>
<dbReference type="RefSeq" id="WP_035323176.1">
    <property type="nucleotide sequence ID" value="NZ_FONH01000013.1"/>
</dbReference>